<evidence type="ECO:0000256" key="10">
    <source>
        <dbReference type="SAM" id="MobiDB-lite"/>
    </source>
</evidence>
<dbReference type="PANTHER" id="PTHR42716:SF2">
    <property type="entry name" value="L-ASPARTATE OXIDASE, CHLOROPLASTIC"/>
    <property type="match status" value="1"/>
</dbReference>
<dbReference type="Gene3D" id="1.20.58.100">
    <property type="entry name" value="Fumarate reductase/succinate dehydrogenase flavoprotein-like, C-terminal domain"/>
    <property type="match status" value="1"/>
</dbReference>
<keyword evidence="5" id="KW-0285">Flavoprotein</keyword>
<dbReference type="Pfam" id="PF02910">
    <property type="entry name" value="Succ_DH_flav_C"/>
    <property type="match status" value="1"/>
</dbReference>
<dbReference type="Proteomes" id="UP000634647">
    <property type="component" value="Unassembled WGS sequence"/>
</dbReference>
<keyword evidence="15" id="KW-1185">Reference proteome</keyword>
<dbReference type="PANTHER" id="PTHR42716">
    <property type="entry name" value="L-ASPARTATE OXIDASE"/>
    <property type="match status" value="1"/>
</dbReference>
<dbReference type="EMBL" id="FNOB01000014">
    <property type="protein sequence ID" value="SDX35527.1"/>
    <property type="molecule type" value="Genomic_DNA"/>
</dbReference>
<comment type="catalytic activity">
    <reaction evidence="9">
        <text>L-aspartate + O2 = iminosuccinate + H2O2</text>
        <dbReference type="Rhea" id="RHEA:25876"/>
        <dbReference type="ChEBI" id="CHEBI:15379"/>
        <dbReference type="ChEBI" id="CHEBI:16240"/>
        <dbReference type="ChEBI" id="CHEBI:29991"/>
        <dbReference type="ChEBI" id="CHEBI:77875"/>
        <dbReference type="EC" id="1.4.3.16"/>
    </reaction>
    <physiologicalReaction direction="left-to-right" evidence="9">
        <dbReference type="Rhea" id="RHEA:25877"/>
    </physiologicalReaction>
</comment>
<dbReference type="InterPro" id="IPR036188">
    <property type="entry name" value="FAD/NAD-bd_sf"/>
</dbReference>
<feature type="region of interest" description="Disordered" evidence="10">
    <location>
        <begin position="485"/>
        <end position="522"/>
    </location>
</feature>
<accession>A0AAN5A0E4</accession>
<dbReference type="Proteomes" id="UP000199541">
    <property type="component" value="Unassembled WGS sequence"/>
</dbReference>
<dbReference type="SUPFAM" id="SSF46977">
    <property type="entry name" value="Succinate dehydrogenase/fumarate reductase flavoprotein C-terminal domain"/>
    <property type="match status" value="1"/>
</dbReference>
<organism evidence="13 16">
    <name type="scientific">Allgaiera indica</name>
    <dbReference type="NCBI Taxonomy" id="765699"/>
    <lineage>
        <taxon>Bacteria</taxon>
        <taxon>Pseudomonadati</taxon>
        <taxon>Pseudomonadota</taxon>
        <taxon>Alphaproteobacteria</taxon>
        <taxon>Rhodobacterales</taxon>
        <taxon>Paracoccaceae</taxon>
        <taxon>Allgaiera</taxon>
    </lineage>
</organism>
<comment type="similarity">
    <text evidence="3">Belongs to the FAD-dependent oxidoreductase 2 family. NadB subfamily.</text>
</comment>
<name>A0AAN5A0E4_9RHOB</name>
<dbReference type="Gene3D" id="3.50.50.60">
    <property type="entry name" value="FAD/NAD(P)-binding domain"/>
    <property type="match status" value="1"/>
</dbReference>
<reference evidence="14 15" key="2">
    <citation type="submission" date="2016-10" db="EMBL/GenBank/DDBJ databases">
        <authorList>
            <person name="Varghese N."/>
            <person name="Submissions S."/>
        </authorList>
    </citation>
    <scope>NUCLEOTIDE SEQUENCE [LARGE SCALE GENOMIC DNA]</scope>
    <source>
        <strain evidence="14 15">DSM 24802</strain>
    </source>
</reference>
<evidence type="ECO:0000313" key="13">
    <source>
        <dbReference type="EMBL" id="GHE03928.1"/>
    </source>
</evidence>
<dbReference type="AlphaFoldDB" id="A0AAN5A0E4"/>
<dbReference type="InterPro" id="IPR037099">
    <property type="entry name" value="Fum_R/Succ_DH_flav-like_C_sf"/>
</dbReference>
<keyword evidence="7" id="KW-0274">FAD</keyword>
<dbReference type="Pfam" id="PF00890">
    <property type="entry name" value="FAD_binding_2"/>
    <property type="match status" value="1"/>
</dbReference>
<feature type="domain" description="Fumarate reductase/succinate dehydrogenase flavoprotein-like C-terminal" evidence="12">
    <location>
        <begin position="426"/>
        <end position="496"/>
    </location>
</feature>
<evidence type="ECO:0000256" key="6">
    <source>
        <dbReference type="ARBA" id="ARBA00022642"/>
    </source>
</evidence>
<evidence type="ECO:0000256" key="5">
    <source>
        <dbReference type="ARBA" id="ARBA00022630"/>
    </source>
</evidence>
<keyword evidence="6" id="KW-0662">Pyridine nucleotide biosynthesis</keyword>
<dbReference type="InterPro" id="IPR003953">
    <property type="entry name" value="FAD-dep_OxRdtase_2_FAD-bd"/>
</dbReference>
<evidence type="ECO:0000313" key="14">
    <source>
        <dbReference type="EMBL" id="SDX35527.1"/>
    </source>
</evidence>
<protein>
    <recommendedName>
        <fullName evidence="4">L-aspartate oxidase</fullName>
        <ecNumber evidence="4">1.4.3.16</ecNumber>
    </recommendedName>
</protein>
<reference evidence="13" key="3">
    <citation type="submission" date="2023-06" db="EMBL/GenBank/DDBJ databases">
        <authorList>
            <person name="Sun Q."/>
            <person name="Zhou Y."/>
        </authorList>
    </citation>
    <scope>NUCLEOTIDE SEQUENCE</scope>
    <source>
        <strain evidence="13">CGMCC 1.10859</strain>
    </source>
</reference>
<evidence type="ECO:0000313" key="15">
    <source>
        <dbReference type="Proteomes" id="UP000199541"/>
    </source>
</evidence>
<evidence type="ECO:0000256" key="2">
    <source>
        <dbReference type="ARBA" id="ARBA00004950"/>
    </source>
</evidence>
<dbReference type="PRINTS" id="PR00368">
    <property type="entry name" value="FADPNR"/>
</dbReference>
<dbReference type="SUPFAM" id="SSF51905">
    <property type="entry name" value="FAD/NAD(P)-binding domain"/>
    <property type="match status" value="1"/>
</dbReference>
<sequence>MQVIDTPCVVIVGAGLGAIYAALNLAPRPVLMISPEPLGEGASSAWAQGGIAAAMDPRDSAAAHARDTIIAGAGAVDADVAESVTAEARAHILELTGLGTPFDRTATDDYLLSREAAHSFARVVRVRGDQAGAEIMRSLIAQLRHAAHVQVLEGVMATALRVEQGAVTGVEVARCGPGQSAPCLIRGAACLLAGGGSGGLYALTTNPPRIRGQVIGMAARAGAVIADAEFVQFHPTAIACGSDPAPLATEALRGEGAILVNRQGERFMCDLHPDAELAPRDIVARAIYAQTQAGQAPALDTRAALGARILSDFPAVARACRVAGLDPLRDPIPVAAAAHYHMGGIATDAGGLTSLPGLWACGEAASTGLHGANRLASNGLLEALVYARRAAREIDRALGTRHGAAPAVALPELPAAPAPEPALVARLRQSMTDGAGVIRDAAGLRRTLDDIAEVEAAQPDCATMGNMTATATLIAAAALNRRESRGAHYRSDFPEPAQPQGQRSAMTLDDAQSLRTPTRMEP</sequence>
<evidence type="ECO:0000256" key="9">
    <source>
        <dbReference type="ARBA" id="ARBA00048305"/>
    </source>
</evidence>
<comment type="pathway">
    <text evidence="2">Cofactor biosynthesis; NAD(+) biosynthesis; iminoaspartate from L-aspartate (oxidase route): step 1/1.</text>
</comment>
<dbReference type="SUPFAM" id="SSF56425">
    <property type="entry name" value="Succinate dehydrogenase/fumarate reductase flavoprotein, catalytic domain"/>
    <property type="match status" value="1"/>
</dbReference>
<dbReference type="InterPro" id="IPR005288">
    <property type="entry name" value="NadB"/>
</dbReference>
<evidence type="ECO:0000259" key="12">
    <source>
        <dbReference type="Pfam" id="PF02910"/>
    </source>
</evidence>
<dbReference type="FunFam" id="3.90.700.10:FF:000002">
    <property type="entry name" value="L-aspartate oxidase"/>
    <property type="match status" value="1"/>
</dbReference>
<evidence type="ECO:0000256" key="8">
    <source>
        <dbReference type="ARBA" id="ARBA00023002"/>
    </source>
</evidence>
<dbReference type="InterPro" id="IPR015939">
    <property type="entry name" value="Fum_Rdtase/Succ_DH_flav-like_C"/>
</dbReference>
<gene>
    <name evidence="13" type="primary">nadB</name>
    <name evidence="13" type="ORF">GCM10008024_29080</name>
    <name evidence="14" type="ORF">SAMN05444006_11472</name>
</gene>
<dbReference type="InterPro" id="IPR027477">
    <property type="entry name" value="Succ_DH/fumarate_Rdtase_cat_sf"/>
</dbReference>
<keyword evidence="8" id="KW-0560">Oxidoreductase</keyword>
<evidence type="ECO:0000256" key="3">
    <source>
        <dbReference type="ARBA" id="ARBA00008562"/>
    </source>
</evidence>
<proteinExistence type="inferred from homology"/>
<comment type="cofactor">
    <cofactor evidence="1">
        <name>FAD</name>
        <dbReference type="ChEBI" id="CHEBI:57692"/>
    </cofactor>
</comment>
<evidence type="ECO:0000256" key="4">
    <source>
        <dbReference type="ARBA" id="ARBA00012173"/>
    </source>
</evidence>
<dbReference type="Gene3D" id="3.90.700.10">
    <property type="entry name" value="Succinate dehydrogenase/fumarate reductase flavoprotein, catalytic domain"/>
    <property type="match status" value="1"/>
</dbReference>
<dbReference type="GO" id="GO:0008734">
    <property type="term" value="F:L-aspartate oxidase activity"/>
    <property type="evidence" value="ECO:0007669"/>
    <property type="project" value="UniProtKB-EC"/>
</dbReference>
<dbReference type="RefSeq" id="WP_035847056.1">
    <property type="nucleotide sequence ID" value="NZ_BNAB01000014.1"/>
</dbReference>
<feature type="domain" description="FAD-dependent oxidoreductase 2 FAD-binding" evidence="11">
    <location>
        <begin position="9"/>
        <end position="380"/>
    </location>
</feature>
<evidence type="ECO:0000256" key="1">
    <source>
        <dbReference type="ARBA" id="ARBA00001974"/>
    </source>
</evidence>
<comment type="caution">
    <text evidence="13">The sequence shown here is derived from an EMBL/GenBank/DDBJ whole genome shotgun (WGS) entry which is preliminary data.</text>
</comment>
<evidence type="ECO:0000259" key="11">
    <source>
        <dbReference type="Pfam" id="PF00890"/>
    </source>
</evidence>
<reference evidence="13" key="1">
    <citation type="journal article" date="2014" name="Int. J. Syst. Evol. Microbiol.">
        <title>Complete genome sequence of Corynebacterium casei LMG S-19264T (=DSM 44701T), isolated from a smear-ripened cheese.</title>
        <authorList>
            <consortium name="US DOE Joint Genome Institute (JGI-PGF)"/>
            <person name="Walter F."/>
            <person name="Albersmeier A."/>
            <person name="Kalinowski J."/>
            <person name="Ruckert C."/>
        </authorList>
    </citation>
    <scope>NUCLEOTIDE SEQUENCE</scope>
    <source>
        <strain evidence="13">CGMCC 1.10859</strain>
    </source>
</reference>
<dbReference type="EMBL" id="BNAB01000014">
    <property type="protein sequence ID" value="GHE03928.1"/>
    <property type="molecule type" value="Genomic_DNA"/>
</dbReference>
<dbReference type="EC" id="1.4.3.16" evidence="4"/>
<dbReference type="NCBIfam" id="NF005701">
    <property type="entry name" value="PRK07512.1"/>
    <property type="match status" value="1"/>
</dbReference>
<evidence type="ECO:0000256" key="7">
    <source>
        <dbReference type="ARBA" id="ARBA00022827"/>
    </source>
</evidence>
<evidence type="ECO:0000313" key="16">
    <source>
        <dbReference type="Proteomes" id="UP000634647"/>
    </source>
</evidence>
<dbReference type="GO" id="GO:0034628">
    <property type="term" value="P:'de novo' NAD+ biosynthetic process from L-aspartate"/>
    <property type="evidence" value="ECO:0007669"/>
    <property type="project" value="TreeGrafter"/>
</dbReference>